<dbReference type="EMBL" id="GBXM01066368">
    <property type="protein sequence ID" value="JAH42209.1"/>
    <property type="molecule type" value="Transcribed_RNA"/>
</dbReference>
<evidence type="ECO:0000256" key="1">
    <source>
        <dbReference type="SAM" id="Phobius"/>
    </source>
</evidence>
<accession>A0A0E9SLE6</accession>
<keyword evidence="1" id="KW-0812">Transmembrane</keyword>
<dbReference type="AlphaFoldDB" id="A0A0E9SLE6"/>
<protein>
    <submittedName>
        <fullName evidence="2">Uncharacterized protein</fullName>
    </submittedName>
</protein>
<proteinExistence type="predicted"/>
<reference evidence="2" key="1">
    <citation type="submission" date="2014-11" db="EMBL/GenBank/DDBJ databases">
        <authorList>
            <person name="Amaro Gonzalez C."/>
        </authorList>
    </citation>
    <scope>NUCLEOTIDE SEQUENCE</scope>
</reference>
<feature type="transmembrane region" description="Helical" evidence="1">
    <location>
        <begin position="20"/>
        <end position="38"/>
    </location>
</feature>
<keyword evidence="1" id="KW-1133">Transmembrane helix</keyword>
<evidence type="ECO:0000313" key="2">
    <source>
        <dbReference type="EMBL" id="JAH42209.1"/>
    </source>
</evidence>
<keyword evidence="1" id="KW-0472">Membrane</keyword>
<organism evidence="2">
    <name type="scientific">Anguilla anguilla</name>
    <name type="common">European freshwater eel</name>
    <name type="synonym">Muraena anguilla</name>
    <dbReference type="NCBI Taxonomy" id="7936"/>
    <lineage>
        <taxon>Eukaryota</taxon>
        <taxon>Metazoa</taxon>
        <taxon>Chordata</taxon>
        <taxon>Craniata</taxon>
        <taxon>Vertebrata</taxon>
        <taxon>Euteleostomi</taxon>
        <taxon>Actinopterygii</taxon>
        <taxon>Neopterygii</taxon>
        <taxon>Teleostei</taxon>
        <taxon>Anguilliformes</taxon>
        <taxon>Anguillidae</taxon>
        <taxon>Anguilla</taxon>
    </lineage>
</organism>
<sequence>MFGVFFLPYRSQQRRADDYIAVYTFIFIFYIFRFFFFGPKVFF</sequence>
<reference evidence="2" key="2">
    <citation type="journal article" date="2015" name="Fish Shellfish Immunol.">
        <title>Early steps in the European eel (Anguilla anguilla)-Vibrio vulnificus interaction in the gills: Role of the RtxA13 toxin.</title>
        <authorList>
            <person name="Callol A."/>
            <person name="Pajuelo D."/>
            <person name="Ebbesson L."/>
            <person name="Teles M."/>
            <person name="MacKenzie S."/>
            <person name="Amaro C."/>
        </authorList>
    </citation>
    <scope>NUCLEOTIDE SEQUENCE</scope>
</reference>
<name>A0A0E9SLE6_ANGAN</name>